<keyword evidence="5" id="KW-0336">GPI-anchor</keyword>
<evidence type="ECO:0000256" key="1">
    <source>
        <dbReference type="ARBA" id="ARBA00004589"/>
    </source>
</evidence>
<dbReference type="GO" id="GO:0098552">
    <property type="term" value="C:side of membrane"/>
    <property type="evidence" value="ECO:0007669"/>
    <property type="project" value="UniProtKB-KW"/>
</dbReference>
<gene>
    <name evidence="10" type="ORF">BU23DRAFT_478936</name>
</gene>
<keyword evidence="7" id="KW-1015">Disulfide bond</keyword>
<evidence type="ECO:0000313" key="11">
    <source>
        <dbReference type="Proteomes" id="UP000800036"/>
    </source>
</evidence>
<evidence type="ECO:0000259" key="9">
    <source>
        <dbReference type="Pfam" id="PF05730"/>
    </source>
</evidence>
<accession>A0A6A5V6D6</accession>
<comment type="similarity">
    <text evidence="3">Belongs to the RBT5 family.</text>
</comment>
<sequence length="140" mass="15477">MAQRTYNVTSALAPGQLEKYSCLTTEKWLSNFGIPECLKECTRKANAQDGCAYDDFACHNINYQTYSDIIEPCVFPPELGGKGNCTPAALKAVRPIVNDAGNFYNATLYASYAHKNCKVRLSILKTLKIVLDEVTVVSKK</sequence>
<dbReference type="EMBL" id="ML976715">
    <property type="protein sequence ID" value="KAF1968887.1"/>
    <property type="molecule type" value="Genomic_DNA"/>
</dbReference>
<dbReference type="Pfam" id="PF05730">
    <property type="entry name" value="CFEM"/>
    <property type="match status" value="1"/>
</dbReference>
<evidence type="ECO:0000256" key="8">
    <source>
        <dbReference type="ARBA" id="ARBA00023288"/>
    </source>
</evidence>
<evidence type="ECO:0000313" key="10">
    <source>
        <dbReference type="EMBL" id="KAF1968887.1"/>
    </source>
</evidence>
<dbReference type="InterPro" id="IPR008427">
    <property type="entry name" value="Extracellular_membr_CFEM_dom"/>
</dbReference>
<dbReference type="Proteomes" id="UP000800036">
    <property type="component" value="Unassembled WGS sequence"/>
</dbReference>
<dbReference type="OrthoDB" id="3932980at2759"/>
<dbReference type="AlphaFoldDB" id="A0A6A5V6D6"/>
<comment type="subcellular location">
    <subcellularLocation>
        <location evidence="1">Membrane</location>
        <topology evidence="1">Lipid-anchor</topology>
        <topology evidence="1">GPI-anchor</topology>
    </subcellularLocation>
    <subcellularLocation>
        <location evidence="2">Secreted</location>
    </subcellularLocation>
</comment>
<dbReference type="GO" id="GO:0005576">
    <property type="term" value="C:extracellular region"/>
    <property type="evidence" value="ECO:0007669"/>
    <property type="project" value="UniProtKB-SubCell"/>
</dbReference>
<keyword evidence="4" id="KW-0964">Secreted</keyword>
<feature type="domain" description="CFEM" evidence="9">
    <location>
        <begin position="33"/>
        <end position="93"/>
    </location>
</feature>
<protein>
    <recommendedName>
        <fullName evidence="9">CFEM domain-containing protein</fullName>
    </recommendedName>
</protein>
<keyword evidence="11" id="KW-1185">Reference proteome</keyword>
<reference evidence="10" key="1">
    <citation type="journal article" date="2020" name="Stud. Mycol.">
        <title>101 Dothideomycetes genomes: a test case for predicting lifestyles and emergence of pathogens.</title>
        <authorList>
            <person name="Haridas S."/>
            <person name="Albert R."/>
            <person name="Binder M."/>
            <person name="Bloem J."/>
            <person name="Labutti K."/>
            <person name="Salamov A."/>
            <person name="Andreopoulos B."/>
            <person name="Baker S."/>
            <person name="Barry K."/>
            <person name="Bills G."/>
            <person name="Bluhm B."/>
            <person name="Cannon C."/>
            <person name="Castanera R."/>
            <person name="Culley D."/>
            <person name="Daum C."/>
            <person name="Ezra D."/>
            <person name="Gonzalez J."/>
            <person name="Henrissat B."/>
            <person name="Kuo A."/>
            <person name="Liang C."/>
            <person name="Lipzen A."/>
            <person name="Lutzoni F."/>
            <person name="Magnuson J."/>
            <person name="Mondo S."/>
            <person name="Nolan M."/>
            <person name="Ohm R."/>
            <person name="Pangilinan J."/>
            <person name="Park H.-J."/>
            <person name="Ramirez L."/>
            <person name="Alfaro M."/>
            <person name="Sun H."/>
            <person name="Tritt A."/>
            <person name="Yoshinaga Y."/>
            <person name="Zwiers L.-H."/>
            <person name="Turgeon B."/>
            <person name="Goodwin S."/>
            <person name="Spatafora J."/>
            <person name="Crous P."/>
            <person name="Grigoriev I."/>
        </authorList>
    </citation>
    <scope>NUCLEOTIDE SEQUENCE</scope>
    <source>
        <strain evidence="10">CBS 107.79</strain>
    </source>
</reference>
<evidence type="ECO:0000256" key="5">
    <source>
        <dbReference type="ARBA" id="ARBA00022622"/>
    </source>
</evidence>
<name>A0A6A5V6D6_9PLEO</name>
<evidence type="ECO:0000256" key="4">
    <source>
        <dbReference type="ARBA" id="ARBA00022525"/>
    </source>
</evidence>
<proteinExistence type="inferred from homology"/>
<organism evidence="10 11">
    <name type="scientific">Bimuria novae-zelandiae CBS 107.79</name>
    <dbReference type="NCBI Taxonomy" id="1447943"/>
    <lineage>
        <taxon>Eukaryota</taxon>
        <taxon>Fungi</taxon>
        <taxon>Dikarya</taxon>
        <taxon>Ascomycota</taxon>
        <taxon>Pezizomycotina</taxon>
        <taxon>Dothideomycetes</taxon>
        <taxon>Pleosporomycetidae</taxon>
        <taxon>Pleosporales</taxon>
        <taxon>Massarineae</taxon>
        <taxon>Didymosphaeriaceae</taxon>
        <taxon>Bimuria</taxon>
    </lineage>
</organism>
<keyword evidence="6" id="KW-0732">Signal</keyword>
<evidence type="ECO:0000256" key="6">
    <source>
        <dbReference type="ARBA" id="ARBA00022729"/>
    </source>
</evidence>
<evidence type="ECO:0000256" key="7">
    <source>
        <dbReference type="ARBA" id="ARBA00023157"/>
    </source>
</evidence>
<evidence type="ECO:0000256" key="2">
    <source>
        <dbReference type="ARBA" id="ARBA00004613"/>
    </source>
</evidence>
<evidence type="ECO:0000256" key="3">
    <source>
        <dbReference type="ARBA" id="ARBA00010031"/>
    </source>
</evidence>
<keyword evidence="5" id="KW-0325">Glycoprotein</keyword>
<keyword evidence="5" id="KW-0472">Membrane</keyword>
<keyword evidence="8" id="KW-0449">Lipoprotein</keyword>